<proteinExistence type="inferred from homology"/>
<evidence type="ECO:0000256" key="6">
    <source>
        <dbReference type="ARBA" id="ARBA00023136"/>
    </source>
</evidence>
<dbReference type="Gene3D" id="1.10.3720.10">
    <property type="entry name" value="MetI-like"/>
    <property type="match status" value="1"/>
</dbReference>
<dbReference type="PANTHER" id="PTHR43744">
    <property type="entry name" value="ABC TRANSPORTER PERMEASE PROTEIN MG189-RELATED-RELATED"/>
    <property type="match status" value="1"/>
</dbReference>
<evidence type="ECO:0000256" key="3">
    <source>
        <dbReference type="ARBA" id="ARBA00022475"/>
    </source>
</evidence>
<reference evidence="9" key="1">
    <citation type="submission" date="2020-10" db="EMBL/GenBank/DDBJ databases">
        <authorList>
            <person name="Gilroy R."/>
        </authorList>
    </citation>
    <scope>NUCLEOTIDE SEQUENCE</scope>
    <source>
        <strain evidence="9">CHK183-6373</strain>
    </source>
</reference>
<name>A0A9D1TDF4_9FIRM</name>
<dbReference type="Pfam" id="PF00528">
    <property type="entry name" value="BPD_transp_1"/>
    <property type="match status" value="1"/>
</dbReference>
<dbReference type="InterPro" id="IPR000515">
    <property type="entry name" value="MetI-like"/>
</dbReference>
<comment type="subcellular location">
    <subcellularLocation>
        <location evidence="1 7">Cell membrane</location>
        <topology evidence="1 7">Multi-pass membrane protein</topology>
    </subcellularLocation>
</comment>
<comment type="caution">
    <text evidence="9">The sequence shown here is derived from an EMBL/GenBank/DDBJ whole genome shotgun (WGS) entry which is preliminary data.</text>
</comment>
<evidence type="ECO:0000259" key="8">
    <source>
        <dbReference type="PROSITE" id="PS50928"/>
    </source>
</evidence>
<dbReference type="Proteomes" id="UP000886884">
    <property type="component" value="Unassembled WGS sequence"/>
</dbReference>
<feature type="transmembrane region" description="Helical" evidence="7">
    <location>
        <begin position="75"/>
        <end position="98"/>
    </location>
</feature>
<keyword evidence="3" id="KW-1003">Cell membrane</keyword>
<feature type="transmembrane region" description="Helical" evidence="7">
    <location>
        <begin position="110"/>
        <end position="132"/>
    </location>
</feature>
<feature type="transmembrane region" description="Helical" evidence="7">
    <location>
        <begin position="263"/>
        <end position="281"/>
    </location>
</feature>
<evidence type="ECO:0000313" key="9">
    <source>
        <dbReference type="EMBL" id="HIV28676.1"/>
    </source>
</evidence>
<evidence type="ECO:0000256" key="4">
    <source>
        <dbReference type="ARBA" id="ARBA00022692"/>
    </source>
</evidence>
<comment type="similarity">
    <text evidence="7">Belongs to the binding-protein-dependent transport system permease family.</text>
</comment>
<organism evidence="9 10">
    <name type="scientific">Candidatus Ornithocaccomicrobium faecavium</name>
    <dbReference type="NCBI Taxonomy" id="2840890"/>
    <lineage>
        <taxon>Bacteria</taxon>
        <taxon>Bacillati</taxon>
        <taxon>Bacillota</taxon>
        <taxon>Clostridia</taxon>
        <taxon>Candidatus Ornithocaccomicrobium</taxon>
    </lineage>
</organism>
<keyword evidence="2 7" id="KW-0813">Transport</keyword>
<dbReference type="PANTHER" id="PTHR43744:SF9">
    <property type="entry name" value="POLYGALACTURONAN_RHAMNOGALACTURONAN TRANSPORT SYSTEM PERMEASE PROTEIN YTCP"/>
    <property type="match status" value="1"/>
</dbReference>
<dbReference type="PROSITE" id="PS50928">
    <property type="entry name" value="ABC_TM1"/>
    <property type="match status" value="1"/>
</dbReference>
<dbReference type="EMBL" id="DVOT01000217">
    <property type="protein sequence ID" value="HIV28676.1"/>
    <property type="molecule type" value="Genomic_DNA"/>
</dbReference>
<dbReference type="SUPFAM" id="SSF161098">
    <property type="entry name" value="MetI-like"/>
    <property type="match status" value="1"/>
</dbReference>
<evidence type="ECO:0000256" key="7">
    <source>
        <dbReference type="RuleBase" id="RU363032"/>
    </source>
</evidence>
<protein>
    <submittedName>
        <fullName evidence="9">Carbohydrate ABC transporter permease</fullName>
    </submittedName>
</protein>
<keyword evidence="4 7" id="KW-0812">Transmembrane</keyword>
<feature type="transmembrane region" description="Helical" evidence="7">
    <location>
        <begin position="12"/>
        <end position="32"/>
    </location>
</feature>
<dbReference type="AlphaFoldDB" id="A0A9D1TDF4"/>
<gene>
    <name evidence="9" type="ORF">IAA64_11930</name>
</gene>
<accession>A0A9D1TDF4</accession>
<dbReference type="CDD" id="cd06261">
    <property type="entry name" value="TM_PBP2"/>
    <property type="match status" value="1"/>
</dbReference>
<keyword evidence="5 7" id="KW-1133">Transmembrane helix</keyword>
<evidence type="ECO:0000256" key="2">
    <source>
        <dbReference type="ARBA" id="ARBA00022448"/>
    </source>
</evidence>
<evidence type="ECO:0000256" key="1">
    <source>
        <dbReference type="ARBA" id="ARBA00004651"/>
    </source>
</evidence>
<reference evidence="9" key="2">
    <citation type="journal article" date="2021" name="PeerJ">
        <title>Extensive microbial diversity within the chicken gut microbiome revealed by metagenomics and culture.</title>
        <authorList>
            <person name="Gilroy R."/>
            <person name="Ravi A."/>
            <person name="Getino M."/>
            <person name="Pursley I."/>
            <person name="Horton D.L."/>
            <person name="Alikhan N.F."/>
            <person name="Baker D."/>
            <person name="Gharbi K."/>
            <person name="Hall N."/>
            <person name="Watson M."/>
            <person name="Adriaenssens E.M."/>
            <person name="Foster-Nyarko E."/>
            <person name="Jarju S."/>
            <person name="Secka A."/>
            <person name="Antonio M."/>
            <person name="Oren A."/>
            <person name="Chaudhuri R.R."/>
            <person name="La Ragione R."/>
            <person name="Hildebrand F."/>
            <person name="Pallen M.J."/>
        </authorList>
    </citation>
    <scope>NUCLEOTIDE SEQUENCE</scope>
    <source>
        <strain evidence="9">CHK183-6373</strain>
    </source>
</reference>
<keyword evidence="6 7" id="KW-0472">Membrane</keyword>
<evidence type="ECO:0000256" key="5">
    <source>
        <dbReference type="ARBA" id="ARBA00022989"/>
    </source>
</evidence>
<dbReference type="GO" id="GO:0005886">
    <property type="term" value="C:plasma membrane"/>
    <property type="evidence" value="ECO:0007669"/>
    <property type="project" value="UniProtKB-SubCell"/>
</dbReference>
<feature type="domain" description="ABC transmembrane type-1" evidence="8">
    <location>
        <begin position="75"/>
        <end position="281"/>
    </location>
</feature>
<sequence>MKRYRSVGGTCFDVANTIFLVLLTIVMLYPLVNVLAISLSSKSAIDAGLVTWRPHGFNVSGYQYMLRDAELIHSYGWTIAYALGGTALTLTFTSLIAYPLSQPQFVLKKGITLILSITMFISGGMIPTFILLKQLNMFNTYWVMVLPGCVSAYNTFVFRSFFQGIPASLHESARVDGAIEPVIWARIILPLSKPLLATFFLFTMVGHWNSWFNALLYLTDKNRYPLQMVLRRLVVQEDMGAMYSDSIAAIFATSFGMHTKNAQMAAVVLAMAPILVVYPFIQKHFAKGVMIGAIKG</sequence>
<evidence type="ECO:0000313" key="10">
    <source>
        <dbReference type="Proteomes" id="UP000886884"/>
    </source>
</evidence>
<dbReference type="GO" id="GO:0055085">
    <property type="term" value="P:transmembrane transport"/>
    <property type="evidence" value="ECO:0007669"/>
    <property type="project" value="InterPro"/>
</dbReference>
<dbReference type="InterPro" id="IPR035906">
    <property type="entry name" value="MetI-like_sf"/>
</dbReference>